<feature type="compositionally biased region" description="Low complexity" evidence="8">
    <location>
        <begin position="582"/>
        <end position="602"/>
    </location>
</feature>
<evidence type="ECO:0000259" key="11">
    <source>
        <dbReference type="Pfam" id="PF15412"/>
    </source>
</evidence>
<feature type="compositionally biased region" description="Polar residues" evidence="8">
    <location>
        <begin position="652"/>
        <end position="661"/>
    </location>
</feature>
<evidence type="ECO:0000256" key="6">
    <source>
        <dbReference type="ARBA" id="ARBA00023242"/>
    </source>
</evidence>
<reference evidence="12" key="1">
    <citation type="submission" date="2023-01" db="EMBL/GenBank/DDBJ databases">
        <title>The growth and conidiation of Purpureocillium lavendulum are regulated by nitrogen source and histone H3K14 acetylation.</title>
        <authorList>
            <person name="Tang P."/>
            <person name="Han J."/>
            <person name="Zhang C."/>
            <person name="Tang P."/>
            <person name="Qi F."/>
            <person name="Zhang K."/>
            <person name="Liang L."/>
        </authorList>
    </citation>
    <scope>NUCLEOTIDE SEQUENCE</scope>
    <source>
        <strain evidence="12">YMF1.00683</strain>
    </source>
</reference>
<dbReference type="GO" id="GO:0006281">
    <property type="term" value="P:DNA repair"/>
    <property type="evidence" value="ECO:0007669"/>
    <property type="project" value="UniProtKB-KW"/>
</dbReference>
<proteinExistence type="inferred from homology"/>
<dbReference type="EMBL" id="JAQHRD010000002">
    <property type="protein sequence ID" value="KAJ6443929.1"/>
    <property type="molecule type" value="Genomic_DNA"/>
</dbReference>
<name>A0AB34FYD9_9HYPO</name>
<evidence type="ECO:0000256" key="9">
    <source>
        <dbReference type="SAM" id="Phobius"/>
    </source>
</evidence>
<dbReference type="AlphaFoldDB" id="A0AB34FYD9"/>
<feature type="compositionally biased region" description="Basic and acidic residues" evidence="8">
    <location>
        <begin position="442"/>
        <end position="472"/>
    </location>
</feature>
<evidence type="ECO:0000256" key="1">
    <source>
        <dbReference type="ARBA" id="ARBA00004123"/>
    </source>
</evidence>
<feature type="region of interest" description="Disordered" evidence="8">
    <location>
        <begin position="943"/>
        <end position="995"/>
    </location>
</feature>
<feature type="region of interest" description="Disordered" evidence="8">
    <location>
        <begin position="626"/>
        <end position="661"/>
    </location>
</feature>
<feature type="region of interest" description="Disordered" evidence="8">
    <location>
        <begin position="432"/>
        <end position="507"/>
    </location>
</feature>
<comment type="similarity">
    <text evidence="2">Belongs to the NSE4 family.</text>
</comment>
<evidence type="ECO:0000256" key="7">
    <source>
        <dbReference type="SAM" id="Coils"/>
    </source>
</evidence>
<gene>
    <name evidence="12" type="primary">NSMCE4</name>
    <name evidence="12" type="ORF">O9K51_02321</name>
</gene>
<evidence type="ECO:0000256" key="3">
    <source>
        <dbReference type="ARBA" id="ARBA00022763"/>
    </source>
</evidence>
<feature type="domain" description="Nse4/EID protein Nse3/MAGE-binding" evidence="11">
    <location>
        <begin position="139"/>
        <end position="192"/>
    </location>
</feature>
<accession>A0AB34FYD9</accession>
<feature type="compositionally biased region" description="Basic and acidic residues" evidence="8">
    <location>
        <begin position="626"/>
        <end position="637"/>
    </location>
</feature>
<evidence type="ECO:0000256" key="5">
    <source>
        <dbReference type="ARBA" id="ARBA00023204"/>
    </source>
</evidence>
<dbReference type="PANTHER" id="PTHR16140">
    <property type="entry name" value="NON-STRUCTURAL MAINTENANCE OF CHROMOSOMES ELEMENT 4"/>
    <property type="match status" value="1"/>
</dbReference>
<keyword evidence="4" id="KW-0233">DNA recombination</keyword>
<feature type="compositionally biased region" description="Acidic residues" evidence="8">
    <location>
        <begin position="64"/>
        <end position="83"/>
    </location>
</feature>
<evidence type="ECO:0000256" key="8">
    <source>
        <dbReference type="SAM" id="MobiDB-lite"/>
    </source>
</evidence>
<keyword evidence="3" id="KW-0227">DNA damage</keyword>
<dbReference type="Pfam" id="PF08743">
    <property type="entry name" value="Nse4_C"/>
    <property type="match status" value="1"/>
</dbReference>
<protein>
    <submittedName>
        <fullName evidence="12">Nuclear protein Qri2/Nse4</fullName>
    </submittedName>
</protein>
<feature type="region of interest" description="Disordered" evidence="8">
    <location>
        <begin position="183"/>
        <end position="217"/>
    </location>
</feature>
<keyword evidence="7" id="KW-0175">Coiled coil</keyword>
<keyword evidence="9" id="KW-0812">Transmembrane</keyword>
<dbReference type="GO" id="GO:0005634">
    <property type="term" value="C:nucleus"/>
    <property type="evidence" value="ECO:0007669"/>
    <property type="project" value="UniProtKB-SubCell"/>
</dbReference>
<feature type="region of interest" description="Disordered" evidence="8">
    <location>
        <begin position="1"/>
        <end position="87"/>
    </location>
</feature>
<sequence>MPTRVQSPSSGEDSATPSSPSSVQPGLAVRQRSEGRTVSGSKRKRGNMANGEPNHRQRTAQPDSSDDDDEEALDDDIYDPDQPVEERRMVQKEYRDMLRQVTERGEEFLGKDSKGLHETIVQADALSKKLKQTTEATIDSRLLVTTTDLSYRKTLRLTQGSLSQGLDVDEFVSKCITYMRRGGGISDDNAPELSSTQRHRRRRTQRGGYDDDDDIGDEGDMMNWPHLGRFACLPNIRRPALPGFLLGPLSVEKKARKITKRTAPFRPNNLTETRPEVLNVDDLAKKENDLTAICGKILQQLQKIQSEAQETVVELIDDDMDDDEKTKIMHDHGLRSTGGIDLMRFVVNPKSFAQTVENIFYVSFLVRDGRVRIDFDDSDLPALEPVDRETDEEGGVRHSAAKQQAVLSMDMKTWREIIQVFDLKEPMIEHRREAAHGGPGARAKDQQLNHKTKDQQLHQTAKDQRVHTKAKDQQQQLHVQAKDQQPSIKAKAGVHKSSHSPSADRFQDETTAMHALAKEKAKLTKENEDLRAQLKDKSAKLVTLQKRVGGDFDCDDTSCWLPNNPASGLWQGLKNLTGQDPGQEGQTSSSQQKSGQSKASMSHNTAAMEKEIKHWKKRAKDYETAAESLKRENDKLKGKPSGTRDAVGDNSGRLQGSKSQTRLVLPSEKGKGTRWIRKGLIRFIKTATPGMLLSVGPAGANMLKGALQNIAGKAVARVPQISLPSLDVQTLAGQAVAHVSHLTLPSWRVPCTRPHADSITYRSFILEHFMACLEVAVYLYSWMLILWKTTMSGMLYRHRKLLARTRLVRMADLEKCKPSSQGAGAMRMARPLPVAPESAMMAFRLMLMLGSLIAFVECLYQRHIWRQANDYTRVYLVSQTRSGKDPMRPLVVMGGDLALWVDRGQRAVRLALAMTWDGVLVAVLSSDKVHAYVERRWGWLGGGGGPGEKKKEREKEKEREREREREREKEKMSGKDKDKSGGRSDGGGGGGGGGRADRLRRAALAARLAGRLGLGFVAVCFCWSLACFLTELVMGTGRTRW</sequence>
<dbReference type="InterPro" id="IPR029225">
    <property type="entry name" value="Nse4_Nse3-bd"/>
</dbReference>
<dbReference type="Proteomes" id="UP001163105">
    <property type="component" value="Unassembled WGS sequence"/>
</dbReference>
<feature type="compositionally biased region" description="Polar residues" evidence="8">
    <location>
        <begin position="1"/>
        <end position="24"/>
    </location>
</feature>
<comment type="caution">
    <text evidence="12">The sequence shown here is derived from an EMBL/GenBank/DDBJ whole genome shotgun (WGS) entry which is preliminary data.</text>
</comment>
<feature type="coiled-coil region" evidence="7">
    <location>
        <begin position="513"/>
        <end position="547"/>
    </location>
</feature>
<evidence type="ECO:0000256" key="4">
    <source>
        <dbReference type="ARBA" id="ARBA00023172"/>
    </source>
</evidence>
<evidence type="ECO:0000313" key="13">
    <source>
        <dbReference type="Proteomes" id="UP001163105"/>
    </source>
</evidence>
<dbReference type="GO" id="GO:0030915">
    <property type="term" value="C:Smc5-Smc6 complex"/>
    <property type="evidence" value="ECO:0007669"/>
    <property type="project" value="InterPro"/>
</dbReference>
<keyword evidence="9" id="KW-1133">Transmembrane helix</keyword>
<feature type="transmembrane region" description="Helical" evidence="9">
    <location>
        <begin position="841"/>
        <end position="860"/>
    </location>
</feature>
<organism evidence="12 13">
    <name type="scientific">Purpureocillium lavendulum</name>
    <dbReference type="NCBI Taxonomy" id="1247861"/>
    <lineage>
        <taxon>Eukaryota</taxon>
        <taxon>Fungi</taxon>
        <taxon>Dikarya</taxon>
        <taxon>Ascomycota</taxon>
        <taxon>Pezizomycotina</taxon>
        <taxon>Sordariomycetes</taxon>
        <taxon>Hypocreomycetidae</taxon>
        <taxon>Hypocreales</taxon>
        <taxon>Ophiocordycipitaceae</taxon>
        <taxon>Purpureocillium</taxon>
    </lineage>
</organism>
<evidence type="ECO:0000256" key="2">
    <source>
        <dbReference type="ARBA" id="ARBA00008997"/>
    </source>
</evidence>
<keyword evidence="6" id="KW-0539">Nucleus</keyword>
<keyword evidence="9" id="KW-0472">Membrane</keyword>
<feature type="compositionally biased region" description="Polar residues" evidence="8">
    <location>
        <begin position="473"/>
        <end position="487"/>
    </location>
</feature>
<dbReference type="InterPro" id="IPR014854">
    <property type="entry name" value="Nse4_C"/>
</dbReference>
<comment type="subcellular location">
    <subcellularLocation>
        <location evidence="1">Nucleus</location>
    </subcellularLocation>
</comment>
<feature type="compositionally biased region" description="Basic and acidic residues" evidence="8">
    <location>
        <begin position="947"/>
        <end position="982"/>
    </location>
</feature>
<feature type="domain" description="Non-structural maintenance of chromosome element 4 C-terminal" evidence="10">
    <location>
        <begin position="340"/>
        <end position="428"/>
    </location>
</feature>
<feature type="compositionally biased region" description="Gly residues" evidence="8">
    <location>
        <begin position="983"/>
        <end position="994"/>
    </location>
</feature>
<feature type="region of interest" description="Disordered" evidence="8">
    <location>
        <begin position="570"/>
        <end position="606"/>
    </location>
</feature>
<dbReference type="GO" id="GO:0006310">
    <property type="term" value="P:DNA recombination"/>
    <property type="evidence" value="ECO:0007669"/>
    <property type="project" value="UniProtKB-KW"/>
</dbReference>
<keyword evidence="13" id="KW-1185">Reference proteome</keyword>
<keyword evidence="5" id="KW-0234">DNA repair</keyword>
<feature type="transmembrane region" description="Helical" evidence="9">
    <location>
        <begin position="1008"/>
        <end position="1034"/>
    </location>
</feature>
<evidence type="ECO:0000313" key="12">
    <source>
        <dbReference type="EMBL" id="KAJ6443929.1"/>
    </source>
</evidence>
<evidence type="ECO:0000259" key="10">
    <source>
        <dbReference type="Pfam" id="PF08743"/>
    </source>
</evidence>
<dbReference type="InterPro" id="IPR027786">
    <property type="entry name" value="Nse4/EID"/>
</dbReference>
<dbReference type="Pfam" id="PF15412">
    <property type="entry name" value="Nse4-Nse3_bdg"/>
    <property type="match status" value="1"/>
</dbReference>
<dbReference type="PANTHER" id="PTHR16140:SF0">
    <property type="entry name" value="NON-STRUCTURAL MAINTENANCE OF CHROMOSOMES ELEMENT 4"/>
    <property type="match status" value="1"/>
</dbReference>